<feature type="region of interest" description="Disordered" evidence="1">
    <location>
        <begin position="1"/>
        <end position="24"/>
    </location>
</feature>
<evidence type="ECO:0000313" key="2">
    <source>
        <dbReference type="EMBL" id="QJT00108.1"/>
    </source>
</evidence>
<dbReference type="Proteomes" id="UP000502665">
    <property type="component" value="Chromosome"/>
</dbReference>
<evidence type="ECO:0000256" key="1">
    <source>
        <dbReference type="SAM" id="MobiDB-lite"/>
    </source>
</evidence>
<dbReference type="AlphaFoldDB" id="A0A6M4WJ68"/>
<dbReference type="EMBL" id="CP049838">
    <property type="protein sequence ID" value="QJT00108.1"/>
    <property type="molecule type" value="Genomic_DNA"/>
</dbReference>
<name>A0A6M4WJ68_9ACTN</name>
<evidence type="ECO:0000313" key="3">
    <source>
        <dbReference type="Proteomes" id="UP000502665"/>
    </source>
</evidence>
<keyword evidence="3" id="KW-1185">Reference proteome</keyword>
<organism evidence="2 3">
    <name type="scientific">Streptomyces asoensis</name>
    <dbReference type="NCBI Taxonomy" id="249586"/>
    <lineage>
        <taxon>Bacteria</taxon>
        <taxon>Bacillati</taxon>
        <taxon>Actinomycetota</taxon>
        <taxon>Actinomycetes</taxon>
        <taxon>Kitasatosporales</taxon>
        <taxon>Streptomycetaceae</taxon>
        <taxon>Streptomyces</taxon>
    </lineage>
</organism>
<accession>A0A6M4WJ68</accession>
<proteinExistence type="predicted"/>
<protein>
    <submittedName>
        <fullName evidence="2">Uncharacterized protein</fullName>
    </submittedName>
</protein>
<gene>
    <name evidence="2" type="ORF">G9272_07270</name>
</gene>
<dbReference type="RefSeq" id="WP_171395760.1">
    <property type="nucleotide sequence ID" value="NZ_CP049838.1"/>
</dbReference>
<sequence length="561" mass="61413">MDEAARSSGDEESDSAAPPLPDPETHLFDSLLRGAAGEARGAYNSHDAWTVHLGGSIATSPAARLVTVHEVQHAALNDCTSYGIALAVYAVLALDDDQQRAALQRLVTWCRGVHEAFATYQSLSLVADGDPAMLAGYPAYQRYYKAAANLAQRTTHKRLQELAVETTARVCMQTPALERVLEAGLSPESTSDIPRFERPDERFRLVQAHADGDFWTPAWDRCRSEAGAGWTRLLDAEAPDDPAVWQAVTHALHDQMAGLLGRYGATVLAYDEHREFTAHAIDTLQARAPHHTGRLLASQDSAEVDVEAYEVWRRERLVVREAPRRAVIRTLRELAVAGRAALVSGDGERAHVFGTARPAFRLVQQFAFSAEDRGTLEEKGAETVVFLRTIDDDGEVECTLLADPGELDMVCSAMPRRKAVLINVALSSLGDIPWRDRWSGVLTRTRVTGLVDLAPLAQFDLWRDTGESLTYAQATVRDGTDEPAALFACVVGDTNLRLLLPCSDTMGDVLASYLATHYPAARFDPAVLTDASTIVEATVSHLLVEEHHFDVSAYHWKDGRA</sequence>
<reference evidence="2" key="1">
    <citation type="submission" date="2020-03" db="EMBL/GenBank/DDBJ databases">
        <title>Molecular networking-based the target discovery of potent antiproliferative macrolactams: 5/6/7/16 polycyclic ansamycins and glycosylated trienomycin from Streptomyces cacaoi subsp. asoensis.</title>
        <authorList>
            <person name="Liu L.-L."/>
        </authorList>
    </citation>
    <scope>NUCLEOTIDE SEQUENCE [LARGE SCALE GENOMIC DNA]</scope>
    <source>
        <strain evidence="2">H2S5</strain>
    </source>
</reference>